<feature type="domain" description="Cytochrome c-type biogenesis protein H TPR" evidence="8">
    <location>
        <begin position="131"/>
        <end position="258"/>
    </location>
</feature>
<keyword evidence="6" id="KW-1133">Transmembrane helix</keyword>
<evidence type="ECO:0000259" key="7">
    <source>
        <dbReference type="Pfam" id="PF23892"/>
    </source>
</evidence>
<dbReference type="Gene3D" id="1.25.40.10">
    <property type="entry name" value="Tetratricopeptide repeat domain"/>
    <property type="match status" value="1"/>
</dbReference>
<dbReference type="Pfam" id="PF23914">
    <property type="entry name" value="TPR_CcmH_CycH"/>
    <property type="match status" value="1"/>
</dbReference>
<dbReference type="InterPro" id="IPR017560">
    <property type="entry name" value="Cyt_c_biogenesis_CcmI"/>
</dbReference>
<dbReference type="GO" id="GO:0005886">
    <property type="term" value="C:plasma membrane"/>
    <property type="evidence" value="ECO:0007669"/>
    <property type="project" value="TreeGrafter"/>
</dbReference>
<comment type="subcellular location">
    <subcellularLocation>
        <location evidence="1">Cell envelope</location>
    </subcellularLocation>
</comment>
<evidence type="ECO:0000313" key="10">
    <source>
        <dbReference type="Proteomes" id="UP000244064"/>
    </source>
</evidence>
<dbReference type="NCBIfam" id="TIGR03142">
    <property type="entry name" value="cytochro_ccmI"/>
    <property type="match status" value="1"/>
</dbReference>
<keyword evidence="4" id="KW-0802">TPR repeat</keyword>
<feature type="transmembrane region" description="Helical" evidence="6">
    <location>
        <begin position="95"/>
        <end position="114"/>
    </location>
</feature>
<keyword evidence="6" id="KW-0472">Membrane</keyword>
<organism evidence="9 10">
    <name type="scientific">Pseudomonas mangrovi</name>
    <dbReference type="NCBI Taxonomy" id="2161748"/>
    <lineage>
        <taxon>Bacteria</taxon>
        <taxon>Pseudomonadati</taxon>
        <taxon>Pseudomonadota</taxon>
        <taxon>Gammaproteobacteria</taxon>
        <taxon>Pseudomonadales</taxon>
        <taxon>Pseudomonadaceae</taxon>
        <taxon>Pseudomonas</taxon>
    </lineage>
</organism>
<evidence type="ECO:0000256" key="2">
    <source>
        <dbReference type="ARBA" id="ARBA00022737"/>
    </source>
</evidence>
<feature type="compositionally biased region" description="Basic and acidic residues" evidence="5">
    <location>
        <begin position="381"/>
        <end position="390"/>
    </location>
</feature>
<evidence type="ECO:0000313" key="9">
    <source>
        <dbReference type="EMBL" id="PTU73317.1"/>
    </source>
</evidence>
<proteinExistence type="predicted"/>
<dbReference type="InterPro" id="IPR051263">
    <property type="entry name" value="C-type_cytochrome_biogenesis"/>
</dbReference>
<comment type="caution">
    <text evidence="9">The sequence shown here is derived from an EMBL/GenBank/DDBJ whole genome shotgun (WGS) entry which is preliminary data.</text>
</comment>
<dbReference type="EMBL" id="QASN01000020">
    <property type="protein sequence ID" value="PTU73317.1"/>
    <property type="molecule type" value="Genomic_DNA"/>
</dbReference>
<keyword evidence="3" id="KW-0201">Cytochrome c-type biogenesis</keyword>
<keyword evidence="2" id="KW-0677">Repeat</keyword>
<dbReference type="InterPro" id="IPR056413">
    <property type="entry name" value="TPR_CcmH_CycH"/>
</dbReference>
<feature type="region of interest" description="Disordered" evidence="5">
    <location>
        <begin position="370"/>
        <end position="401"/>
    </location>
</feature>
<evidence type="ECO:0000256" key="4">
    <source>
        <dbReference type="ARBA" id="ARBA00022803"/>
    </source>
</evidence>
<dbReference type="Proteomes" id="UP000244064">
    <property type="component" value="Unassembled WGS sequence"/>
</dbReference>
<keyword evidence="6" id="KW-0812">Transmembrane</keyword>
<dbReference type="Pfam" id="PF23892">
    <property type="entry name" value="Ig_CycH"/>
    <property type="match status" value="1"/>
</dbReference>
<dbReference type="AlphaFoldDB" id="A0A2T5P6J6"/>
<dbReference type="InterPro" id="IPR011990">
    <property type="entry name" value="TPR-like_helical_dom_sf"/>
</dbReference>
<dbReference type="PANTHER" id="PTHR47870:SF4">
    <property type="entry name" value="CYTOCHROME C-TYPE BIOGENESIS PROTEIN CYCH"/>
    <property type="match status" value="1"/>
</dbReference>
<keyword evidence="10" id="KW-1185">Reference proteome</keyword>
<dbReference type="PANTHER" id="PTHR47870">
    <property type="entry name" value="CYTOCHROME C-TYPE BIOGENESIS PROTEIN CCMH"/>
    <property type="match status" value="1"/>
</dbReference>
<evidence type="ECO:0000259" key="8">
    <source>
        <dbReference type="Pfam" id="PF23914"/>
    </source>
</evidence>
<name>A0A2T5P6J6_9PSED</name>
<protein>
    <submittedName>
        <fullName evidence="9">C-type cytochrome biogenesis protein CcmI</fullName>
    </submittedName>
</protein>
<accession>A0A2T5P6J6</accession>
<dbReference type="OrthoDB" id="9776053at2"/>
<dbReference type="SUPFAM" id="SSF48452">
    <property type="entry name" value="TPR-like"/>
    <property type="match status" value="1"/>
</dbReference>
<evidence type="ECO:0000256" key="1">
    <source>
        <dbReference type="ARBA" id="ARBA00004196"/>
    </source>
</evidence>
<feature type="transmembrane region" description="Helical" evidence="6">
    <location>
        <begin position="6"/>
        <end position="24"/>
    </location>
</feature>
<dbReference type="InterPro" id="IPR056412">
    <property type="entry name" value="Ig_CycH"/>
</dbReference>
<reference evidence="9 10" key="1">
    <citation type="submission" date="2018-04" db="EMBL/GenBank/DDBJ databases">
        <title>Pseudomonas sp. nov., isolated from mangrove soil.</title>
        <authorList>
            <person name="Chen C."/>
        </authorList>
    </citation>
    <scope>NUCLEOTIDE SEQUENCE [LARGE SCALE GENOMIC DNA]</scope>
    <source>
        <strain evidence="9 10">TC-11</strain>
    </source>
</reference>
<evidence type="ECO:0000256" key="3">
    <source>
        <dbReference type="ARBA" id="ARBA00022748"/>
    </source>
</evidence>
<sequence length="401" mass="43456">MIDFWIGAGLLLLVALAFLLLPLLRGRGEQTEEDRTALNVALYQERLAEMQAQRAAGVLSEEQFEAGRAEAGRELIEDTEGDASGRTRAPLGRKVPMALALLLPLLGYGLYLYWGASDKVQLAREFQSQPRSLEEMVARLERTVEAQPDSAEGWYFLARGYMGMERPADSARALERAIELAGREPELLGLLAQARFFANDKQWNDELQTLADEALAGDPDEVTTLGLLGIAAFESGRFADAVRHWERLAASLPPGDPTREAIQSGIDAARERGNLAAESPATPAAAGEPGVRVRVSLAPELADKVAPGDSVFVFARAESGPAMPLAVRRLTVAELPAEVLLNDADAMMPQLKLSAYPKITLVARISRSGDATAGEWQGRSDAVDSSERSLQELVIDQPETR</sequence>
<dbReference type="GO" id="GO:0017004">
    <property type="term" value="P:cytochrome complex assembly"/>
    <property type="evidence" value="ECO:0007669"/>
    <property type="project" value="UniProtKB-KW"/>
</dbReference>
<feature type="domain" description="Cytochrome c-type biogenesis protein H Ig-like" evidence="7">
    <location>
        <begin position="291"/>
        <end position="396"/>
    </location>
</feature>
<evidence type="ECO:0000256" key="5">
    <source>
        <dbReference type="SAM" id="MobiDB-lite"/>
    </source>
</evidence>
<evidence type="ECO:0000256" key="6">
    <source>
        <dbReference type="SAM" id="Phobius"/>
    </source>
</evidence>
<dbReference type="GO" id="GO:0030313">
    <property type="term" value="C:cell envelope"/>
    <property type="evidence" value="ECO:0007669"/>
    <property type="project" value="UniProtKB-SubCell"/>
</dbReference>
<gene>
    <name evidence="9" type="primary">ccmI</name>
    <name evidence="9" type="ORF">DBO85_13315</name>
</gene>
<dbReference type="RefSeq" id="WP_108107762.1">
    <property type="nucleotide sequence ID" value="NZ_QASN01000020.1"/>
</dbReference>